<name>A0AAE1GCF4_PETCI</name>
<evidence type="ECO:0000313" key="3">
    <source>
        <dbReference type="Proteomes" id="UP001286313"/>
    </source>
</evidence>
<keyword evidence="3" id="KW-1185">Reference proteome</keyword>
<accession>A0AAE1GCF4</accession>
<dbReference type="Proteomes" id="UP001286313">
    <property type="component" value="Unassembled WGS sequence"/>
</dbReference>
<evidence type="ECO:0000313" key="2">
    <source>
        <dbReference type="EMBL" id="KAK3889277.1"/>
    </source>
</evidence>
<organism evidence="2 3">
    <name type="scientific">Petrolisthes cinctipes</name>
    <name type="common">Flat porcelain crab</name>
    <dbReference type="NCBI Taxonomy" id="88211"/>
    <lineage>
        <taxon>Eukaryota</taxon>
        <taxon>Metazoa</taxon>
        <taxon>Ecdysozoa</taxon>
        <taxon>Arthropoda</taxon>
        <taxon>Crustacea</taxon>
        <taxon>Multicrustacea</taxon>
        <taxon>Malacostraca</taxon>
        <taxon>Eumalacostraca</taxon>
        <taxon>Eucarida</taxon>
        <taxon>Decapoda</taxon>
        <taxon>Pleocyemata</taxon>
        <taxon>Anomura</taxon>
        <taxon>Galatheoidea</taxon>
        <taxon>Porcellanidae</taxon>
        <taxon>Petrolisthes</taxon>
    </lineage>
</organism>
<protein>
    <submittedName>
        <fullName evidence="2">Uncharacterized protein</fullName>
    </submittedName>
</protein>
<comment type="caution">
    <text evidence="2">The sequence shown here is derived from an EMBL/GenBank/DDBJ whole genome shotgun (WGS) entry which is preliminary data.</text>
</comment>
<feature type="compositionally biased region" description="Basic and acidic residues" evidence="1">
    <location>
        <begin position="24"/>
        <end position="97"/>
    </location>
</feature>
<feature type="region of interest" description="Disordered" evidence="1">
    <location>
        <begin position="1"/>
        <end position="97"/>
    </location>
</feature>
<reference evidence="2" key="1">
    <citation type="submission" date="2023-10" db="EMBL/GenBank/DDBJ databases">
        <title>Genome assemblies of two species of porcelain crab, Petrolisthes cinctipes and Petrolisthes manimaculis (Anomura: Porcellanidae).</title>
        <authorList>
            <person name="Angst P."/>
        </authorList>
    </citation>
    <scope>NUCLEOTIDE SEQUENCE</scope>
    <source>
        <strain evidence="2">PB745_01</strain>
        <tissue evidence="2">Gill</tissue>
    </source>
</reference>
<dbReference type="AlphaFoldDB" id="A0AAE1GCF4"/>
<gene>
    <name evidence="2" type="ORF">Pcinc_006721</name>
</gene>
<sequence length="97" mass="10860">MLELERGVGVGGRDGGGWQGNGEEGEKKKVKETRKVVGMCRDEEKELEGSGEKNKERTKMVYGSHKEWNDPGTRKGGRVKEKEVYKEAGKEEGSKFE</sequence>
<dbReference type="EMBL" id="JAWQEG010000500">
    <property type="protein sequence ID" value="KAK3889277.1"/>
    <property type="molecule type" value="Genomic_DNA"/>
</dbReference>
<feature type="compositionally biased region" description="Gly residues" evidence="1">
    <location>
        <begin position="8"/>
        <end position="22"/>
    </location>
</feature>
<proteinExistence type="predicted"/>
<evidence type="ECO:0000256" key="1">
    <source>
        <dbReference type="SAM" id="MobiDB-lite"/>
    </source>
</evidence>